<keyword evidence="1" id="KW-0173">Coenzyme A biosynthesis</keyword>
<dbReference type="KEGG" id="gfs:119639815"/>
<accession>A0A9C5Z185</accession>
<evidence type="ECO:0000313" key="4">
    <source>
        <dbReference type="Proteomes" id="UP000092443"/>
    </source>
</evidence>
<dbReference type="GO" id="GO:0004633">
    <property type="term" value="F:phosphopantothenoylcysteine decarboxylase activity"/>
    <property type="evidence" value="ECO:0007669"/>
    <property type="project" value="TreeGrafter"/>
</dbReference>
<evidence type="ECO:0000256" key="2">
    <source>
        <dbReference type="ARBA" id="ARBA00038350"/>
    </source>
</evidence>
<dbReference type="InterPro" id="IPR003382">
    <property type="entry name" value="Flavoprotein"/>
</dbReference>
<evidence type="ECO:0000256" key="1">
    <source>
        <dbReference type="ARBA" id="ARBA00022993"/>
    </source>
</evidence>
<evidence type="ECO:0000259" key="3">
    <source>
        <dbReference type="Pfam" id="PF02441"/>
    </source>
</evidence>
<comment type="similarity">
    <text evidence="2">Belongs to the HFCD (homooligomeric flavin containing Cys decarboxylase) superfamily.</text>
</comment>
<dbReference type="AlphaFoldDB" id="A0A9C5Z185"/>
<dbReference type="GO" id="GO:0015937">
    <property type="term" value="P:coenzyme A biosynthetic process"/>
    <property type="evidence" value="ECO:0007669"/>
    <property type="project" value="UniProtKB-KW"/>
</dbReference>
<dbReference type="Gene3D" id="3.40.50.1950">
    <property type="entry name" value="Flavin prenyltransferase-like"/>
    <property type="match status" value="1"/>
</dbReference>
<feature type="non-terminal residue" evidence="5">
    <location>
        <position position="237"/>
    </location>
</feature>
<feature type="domain" description="Flavoprotein" evidence="3">
    <location>
        <begin position="56"/>
        <end position="231"/>
    </location>
</feature>
<evidence type="ECO:0000313" key="5">
    <source>
        <dbReference type="RefSeq" id="XP_037893415.1"/>
    </source>
</evidence>
<dbReference type="GO" id="GO:0071513">
    <property type="term" value="C:phosphopantothenoylcysteine decarboxylase complex"/>
    <property type="evidence" value="ECO:0007669"/>
    <property type="project" value="TreeGrafter"/>
</dbReference>
<dbReference type="GeneID" id="119639815"/>
<reference evidence="5" key="1">
    <citation type="submission" date="2025-08" db="UniProtKB">
        <authorList>
            <consortium name="RefSeq"/>
        </authorList>
    </citation>
    <scope>IDENTIFICATION</scope>
    <source>
        <tissue evidence="5">Whole body pupa</tissue>
    </source>
</reference>
<dbReference type="PANTHER" id="PTHR14359">
    <property type="entry name" value="HOMO-OLIGOMERIC FLAVIN CONTAINING CYS DECARBOXYLASE FAMILY"/>
    <property type="match status" value="1"/>
</dbReference>
<dbReference type="SUPFAM" id="SSF52507">
    <property type="entry name" value="Homo-oligomeric flavin-containing Cys decarboxylases, HFCD"/>
    <property type="match status" value="1"/>
</dbReference>
<proteinExistence type="inferred from homology"/>
<name>A0A9C5Z185_9MUSC</name>
<dbReference type="PANTHER" id="PTHR14359:SF6">
    <property type="entry name" value="PHOSPHOPANTOTHENOYLCYSTEINE DECARBOXYLASE"/>
    <property type="match status" value="1"/>
</dbReference>
<gene>
    <name evidence="5" type="primary">LOC119639815</name>
</gene>
<organism evidence="4 5">
    <name type="scientific">Glossina fuscipes</name>
    <dbReference type="NCBI Taxonomy" id="7396"/>
    <lineage>
        <taxon>Eukaryota</taxon>
        <taxon>Metazoa</taxon>
        <taxon>Ecdysozoa</taxon>
        <taxon>Arthropoda</taxon>
        <taxon>Hexapoda</taxon>
        <taxon>Insecta</taxon>
        <taxon>Pterygota</taxon>
        <taxon>Neoptera</taxon>
        <taxon>Endopterygota</taxon>
        <taxon>Diptera</taxon>
        <taxon>Brachycera</taxon>
        <taxon>Muscomorpha</taxon>
        <taxon>Hippoboscoidea</taxon>
        <taxon>Glossinidae</taxon>
        <taxon>Glossina</taxon>
    </lineage>
</organism>
<keyword evidence="4" id="KW-1185">Reference proteome</keyword>
<sequence>MQLLAKKGVFPSVVAPSPRYPQDIIAFYDHVTQSSLKSAIDSKTTGGSKIIIFVRVATIKLPVLIEKLQDPSLDFRFNIKVIFMEHAKHFVDFASVLQSAELFDNEMEWKAWNKRGDPVVNVELGKWADLLVIAPLSANSLAKMLVNFVIQFLSCNSFFLISSLMPLQGLYDNLPLLFCPAMNTRMYDHPITSDQINNLKSWGYYEIPSIVKTLIYGDTGNGAMADVDTIIIEILNK</sequence>
<dbReference type="Pfam" id="PF02441">
    <property type="entry name" value="Flavoprotein"/>
    <property type="match status" value="1"/>
</dbReference>
<protein>
    <submittedName>
        <fullName evidence="5">Phosphopantothenoylcysteine decarboxylase-like</fullName>
    </submittedName>
</protein>
<dbReference type="GO" id="GO:0010181">
    <property type="term" value="F:FMN binding"/>
    <property type="evidence" value="ECO:0007669"/>
    <property type="project" value="TreeGrafter"/>
</dbReference>
<dbReference type="RefSeq" id="XP_037893415.1">
    <property type="nucleotide sequence ID" value="XM_038037487.1"/>
</dbReference>
<dbReference type="InterPro" id="IPR036551">
    <property type="entry name" value="Flavin_trans-like"/>
</dbReference>
<dbReference type="Proteomes" id="UP000092443">
    <property type="component" value="Unplaced"/>
</dbReference>